<comment type="catalytic activity">
    <reaction evidence="1">
        <text>All bonds known to be hydrolyzed by this endopeptidase have arginine in P1 and an acidic residue in P4. P6 is often occupied by an acidic residue or by a hydroxy-amino-acid residue, the phosphorylation of which enhances cleavage.</text>
        <dbReference type="EC" id="3.4.22.49"/>
    </reaction>
</comment>
<name>V4BAB7_LOTGI</name>
<feature type="region of interest" description="Disordered" evidence="5">
    <location>
        <begin position="1477"/>
        <end position="1496"/>
    </location>
</feature>
<evidence type="ECO:0000259" key="6">
    <source>
        <dbReference type="PROSITE" id="PS51700"/>
    </source>
</evidence>
<dbReference type="HOGENOM" id="CLU_231320_0_0_1"/>
<evidence type="ECO:0000313" key="7">
    <source>
        <dbReference type="EMBL" id="ESP02877.1"/>
    </source>
</evidence>
<evidence type="ECO:0000256" key="4">
    <source>
        <dbReference type="ARBA" id="ARBA00022829"/>
    </source>
</evidence>
<dbReference type="GO" id="GO:0005634">
    <property type="term" value="C:nucleus"/>
    <property type="evidence" value="ECO:0007669"/>
    <property type="project" value="InterPro"/>
</dbReference>
<dbReference type="STRING" id="225164.V4BAB7"/>
<accession>V4BAB7</accession>
<keyword evidence="8" id="KW-1185">Reference proteome</keyword>
<dbReference type="PROSITE" id="PS51700">
    <property type="entry name" value="SEPARIN"/>
    <property type="match status" value="1"/>
</dbReference>
<organism evidence="7 8">
    <name type="scientific">Lottia gigantea</name>
    <name type="common">Giant owl limpet</name>
    <dbReference type="NCBI Taxonomy" id="225164"/>
    <lineage>
        <taxon>Eukaryota</taxon>
        <taxon>Metazoa</taxon>
        <taxon>Spiralia</taxon>
        <taxon>Lophotrochozoa</taxon>
        <taxon>Mollusca</taxon>
        <taxon>Gastropoda</taxon>
        <taxon>Patellogastropoda</taxon>
        <taxon>Lottioidea</taxon>
        <taxon>Lottiidae</taxon>
        <taxon>Lottia</taxon>
    </lineage>
</organism>
<feature type="domain" description="Peptidase C50" evidence="6">
    <location>
        <begin position="2016"/>
        <end position="2111"/>
    </location>
</feature>
<dbReference type="OMA" id="CECLLVI"/>
<dbReference type="EMBL" id="KB200129">
    <property type="protein sequence ID" value="ESP02877.1"/>
    <property type="molecule type" value="Genomic_DNA"/>
</dbReference>
<dbReference type="GO" id="GO:0006508">
    <property type="term" value="P:proteolysis"/>
    <property type="evidence" value="ECO:0007669"/>
    <property type="project" value="InterPro"/>
</dbReference>
<proteinExistence type="predicted"/>
<dbReference type="KEGG" id="lgi:LOTGIDRAFT_230378"/>
<dbReference type="GO" id="GO:0004197">
    <property type="term" value="F:cysteine-type endopeptidase activity"/>
    <property type="evidence" value="ECO:0007669"/>
    <property type="project" value="InterPro"/>
</dbReference>
<dbReference type="GO" id="GO:0005737">
    <property type="term" value="C:cytoplasm"/>
    <property type="evidence" value="ECO:0007669"/>
    <property type="project" value="TreeGrafter"/>
</dbReference>
<dbReference type="InterPro" id="IPR030397">
    <property type="entry name" value="SEPARIN_core_dom"/>
</dbReference>
<feature type="compositionally biased region" description="Basic residues" evidence="5">
    <location>
        <begin position="1560"/>
        <end position="1576"/>
    </location>
</feature>
<evidence type="ECO:0000313" key="8">
    <source>
        <dbReference type="Proteomes" id="UP000030746"/>
    </source>
</evidence>
<keyword evidence="4" id="KW-0159">Chromosome partition</keyword>
<dbReference type="EC" id="3.4.22.49" evidence="2"/>
<gene>
    <name evidence="7" type="ORF">LOTGIDRAFT_230378</name>
</gene>
<sequence length="2192" mass="252391">MDEKWILKKLKSREIIDFVVHLQELFQNGRIINKQQVIFAVQFLHGIKDIVFDGIVNDDVILSTVLCCQFYRENIHVASDVIKELSVQQLLYHIFAKIPWKSHVQRLFEIGEEMYYLLQIVTDRIKEISPIIQNTYGLLWKIAGDLEKTTDFTDFSFSMKLRVLALKIHLLKPNIIVDMMNKLSLSIERYSSLMKAKQMCSVKKQREIQSTLEFLLEFYTFVSLHVDCTQCSCETLKVQSQILKLFVRFDLFQECDSYLSQCQVEFKDMLCIIYYLSIPYNHTNFDVVKLGEVLDTSLQLDLNKTEHLEIWTDLFAFCQTQMRITKFVDANLPTDLLRKLVTFYDRVKELVLHEFKHINQQSKTKTDPRIVQTEKILIEIVKCQMSFYQKVLVLCEGDDRREIIEKVKLTCQGDILLSKSLSDKSLSSFQKTYGIILEKLGLLCYNEQLEQYDIYFTELSSQLLLAYSTDVNKVIQSRAEEIHLWQVFENLSEYYRKYNEWKKAIENIIKGLCVVDSKHMVSLVKRWLQIKLAAIDSGQLKYYTLDIRCISVDPFKIKDDIMVTVLKHELQLLQKKKCSMVEYYVLKKLVEVSTSNCDKAFYLILLANTTWPSDITCKRSSEKYLEEALSLFTDIKRYSGIDKIILGQIYLWKYIQLHETTCQKFLLGKSEPVVIDNDDADDENDDDNKTRQLYSLSDEEEMIKLLERSVKLWLEAYHTPLSDTIQKHSFIESLKLTAAIYRALKKPCKESILYSSHVKTKNSNILYSSYVKKPCEECNVLLMLKSVVKGDDIAVFQANMDTVELLTSLGLCDTSLHILSSIPLPTSKNDQILYKIRQIEASLSIIQKQSEEMLLELENNLSSQKETTACFLRGTTNRLLSTLSGFSLGDNSTDLHYALDHGHDAVRLHTSVNHFFLEKKSKAGSPHQKWSIIIEVLESLLNLVKLYRYIGDDSMAKCYAREGIKTAHSLLLPRWCLLFKFELCRIYSITCCLKEAQDVLTDIASILYSNKAEKPGLTKLVSYNTNTKNIPLKDMAEYLQRKRSFADDCFGFESIRDAGIDRFSVSDVSTDPLCDDIPDINLPDHDSSCKCIACKDNSLLDLTSKYWFVLAETCFHNKFYQHAETFLRKILQRSSEIRPKLFENLLTIEKRLCESNQMMDKVPNVFNDILYESYCLLSECSVYLNSTHETQEICQKALDILDSDVRCSVEQNLLRARVNMCLVQLQMSDLNLLSLQEPAQFGKLFNSSENHDVIQNLTSKLEKCQLNSICESDLMLKSRKQPVRKIQFDSPDQQDKSRLDSSLLIPMEDSPHLADHEDSDIIPQSPKKICKVLFDTKTPLKSTTKKSALTKRKVVEEDDVFIVEDEDVPPKPKDNLSAKTLCGTPSELCVKPKRSVRSRKPKTQNDYICELKGKSRHKLGSIKTPLKIVTSSEDENDTEVKENCEPLNKLTKTKCHISRKINSTATPGMAKLKLDEVETSVKKRQSKRSTKKTVVEIGNNEENTVVKPIKPSRSTRKNKLETPRNPTKVRSGSSTTQAVDVCSPIVKDVFNFDEEESPVKPKRSTRKKDIKLGKKTKSQEIETERCKEDTPEKQFSIDFETIHEVSLDSSLLEGEEDYDIEILRGKTRSRIKDKGTQLVEILRSGVEDDVKRQQSVTNPDNNEEIIKKLEMSYQQVCHFPSNPYYPVICKLLALQYRTLSPYKTAFYLTESAAVTFRHQTLIDIGKKIRNIKKGKEDNMTNSDQKLQVYDNVRQSLIFNKEENHMIDMLNLLPSEWTVCQISMVEIAGKSSQLLLTRLTKDTRPITVPLPAFSTQQGRNLLEEFSFILETSGETVKTDDKHEFWRNRRILDEKMQLFQEDMEKLWLGSLKVLLLGQLDINEEYKQLEINLLELIESLSFSENQKQLIQVILPLSYNLNCVELAELLSIVLNITDKDLLKTLVLNIQSISQQISSFNYQHHHVILILDKSIQHLPWESLNILRNECVSRVPSLYTLSTLLTYINTNKHNIFTTGIDINKTYYIINPDDNLASTQQFFESSYVQKEGWKGVIGKRPMSSQYIEALTQNDLFIYCGHGDGVKYFQADEIQKLNCQAAVLLMGCSSGLLKPKGQLDACGTVLNYFLAGCPCVVGNLWNVTDKEIDRFCKCLLDTWLESEPGTSILQVVCKARQACRLLYLTGSAPIVYGLPVFIRK</sequence>
<dbReference type="PANTHER" id="PTHR12792">
    <property type="entry name" value="EXTRA SPINDLE POLES 1-RELATED"/>
    <property type="match status" value="1"/>
</dbReference>
<evidence type="ECO:0000256" key="3">
    <source>
        <dbReference type="ARBA" id="ARBA00022801"/>
    </source>
</evidence>
<dbReference type="CTD" id="20248278"/>
<reference evidence="7 8" key="1">
    <citation type="journal article" date="2013" name="Nature">
        <title>Insights into bilaterian evolution from three spiralian genomes.</title>
        <authorList>
            <person name="Simakov O."/>
            <person name="Marletaz F."/>
            <person name="Cho S.J."/>
            <person name="Edsinger-Gonzales E."/>
            <person name="Havlak P."/>
            <person name="Hellsten U."/>
            <person name="Kuo D.H."/>
            <person name="Larsson T."/>
            <person name="Lv J."/>
            <person name="Arendt D."/>
            <person name="Savage R."/>
            <person name="Osoegawa K."/>
            <person name="de Jong P."/>
            <person name="Grimwood J."/>
            <person name="Chapman J.A."/>
            <person name="Shapiro H."/>
            <person name="Aerts A."/>
            <person name="Otillar R.P."/>
            <person name="Terry A.Y."/>
            <person name="Boore J.L."/>
            <person name="Grigoriev I.V."/>
            <person name="Lindberg D.R."/>
            <person name="Seaver E.C."/>
            <person name="Weisblat D.A."/>
            <person name="Putnam N.H."/>
            <person name="Rokhsar D.S."/>
        </authorList>
    </citation>
    <scope>NUCLEOTIDE SEQUENCE [LARGE SCALE GENOMIC DNA]</scope>
</reference>
<feature type="region of interest" description="Disordered" evidence="5">
    <location>
        <begin position="1554"/>
        <end position="1589"/>
    </location>
</feature>
<feature type="compositionally biased region" description="Basic residues" evidence="5">
    <location>
        <begin position="1482"/>
        <end position="1491"/>
    </location>
</feature>
<dbReference type="Pfam" id="PF03568">
    <property type="entry name" value="Separin_C"/>
    <property type="match status" value="1"/>
</dbReference>
<dbReference type="GO" id="GO:0051307">
    <property type="term" value="P:meiotic chromosome separation"/>
    <property type="evidence" value="ECO:0007669"/>
    <property type="project" value="TreeGrafter"/>
</dbReference>
<dbReference type="GeneID" id="20248278"/>
<evidence type="ECO:0000256" key="5">
    <source>
        <dbReference type="SAM" id="MobiDB-lite"/>
    </source>
</evidence>
<dbReference type="Proteomes" id="UP000030746">
    <property type="component" value="Unassembled WGS sequence"/>
</dbReference>
<dbReference type="GO" id="GO:0072686">
    <property type="term" value="C:mitotic spindle"/>
    <property type="evidence" value="ECO:0007669"/>
    <property type="project" value="TreeGrafter"/>
</dbReference>
<dbReference type="InterPro" id="IPR005314">
    <property type="entry name" value="Peptidase_C50"/>
</dbReference>
<protein>
    <recommendedName>
        <fullName evidence="2">separase</fullName>
        <ecNumber evidence="2">3.4.22.49</ecNumber>
    </recommendedName>
</protein>
<evidence type="ECO:0000256" key="2">
    <source>
        <dbReference type="ARBA" id="ARBA00012489"/>
    </source>
</evidence>
<dbReference type="GO" id="GO:0005813">
    <property type="term" value="C:centrosome"/>
    <property type="evidence" value="ECO:0007669"/>
    <property type="project" value="TreeGrafter"/>
</dbReference>
<feature type="region of interest" description="Disordered" evidence="5">
    <location>
        <begin position="1502"/>
        <end position="1536"/>
    </location>
</feature>
<evidence type="ECO:0000256" key="1">
    <source>
        <dbReference type="ARBA" id="ARBA00000451"/>
    </source>
</evidence>
<feature type="compositionally biased region" description="Basic and acidic residues" evidence="5">
    <location>
        <begin position="1577"/>
        <end position="1589"/>
    </location>
</feature>
<dbReference type="RefSeq" id="XP_009046347.1">
    <property type="nucleotide sequence ID" value="XM_009048099.1"/>
</dbReference>
<keyword evidence="3" id="KW-0378">Hydrolase</keyword>
<feature type="compositionally biased region" description="Polar residues" evidence="5">
    <location>
        <begin position="1524"/>
        <end position="1536"/>
    </location>
</feature>
<dbReference type="PANTHER" id="PTHR12792:SF0">
    <property type="entry name" value="SEPARIN"/>
    <property type="match status" value="1"/>
</dbReference>
<dbReference type="OrthoDB" id="6108878at2759"/>